<keyword evidence="1" id="KW-0812">Transmembrane</keyword>
<feature type="transmembrane region" description="Helical" evidence="1">
    <location>
        <begin position="276"/>
        <end position="300"/>
    </location>
</feature>
<keyword evidence="1" id="KW-1133">Transmembrane helix</keyword>
<sequence>MVWIGVYIAVASFICILAMAADLLHGFRHKKFWFPCKYFSLNAASITVIAVTMKLPVDLTAGRCSFVDQGSKLGSLAFMCIMMANLMPSLASMDNKTLLSNVIGLCVLVITVVVDICIQMNTGVFRYIPFNPDQSYLDYFNGYADFITVAYIYTSMVLLLLLIMISSSLTIPASKEILESKYHRATNKVALTDHCLPHIQVSLVEKLRQHVKRYWVIAETGSPQFVMASNPLSAASGVICVCVMVINSLILLLILFKFHELGVYGPASPYKWSTTAIFITQSIGVLVGSIAPILRCFSVFNFKLATKLYKNHIMFFKVEKYWTQKLCEWKQSPMPFLTSSRRSTSLILDSRNIVLSLCIGSQKARRFTPSITSTHDDIDEDIHNYMLQTNNEMELAEKILKRFANSINSFILQAEKKQDNNLLKLLEKSSGFKGVETFDSDHVQSLLSVEPVN</sequence>
<feature type="transmembrane region" description="Helical" evidence="1">
    <location>
        <begin position="142"/>
        <end position="165"/>
    </location>
</feature>
<feature type="transmembrane region" description="Helical" evidence="1">
    <location>
        <begin position="6"/>
        <end position="24"/>
    </location>
</feature>
<dbReference type="EMBL" id="JBCNJP010000027">
    <property type="protein sequence ID" value="KAK9052637.1"/>
    <property type="molecule type" value="Genomic_DNA"/>
</dbReference>
<dbReference type="AlphaFoldDB" id="A0AAP0CEG0"/>
<reference evidence="2 3" key="1">
    <citation type="submission" date="2024-04" db="EMBL/GenBank/DDBJ databases">
        <title>The reference genome of an endangered Asteraceae, Deinandra increscens subsp. villosa, native to the Central Coast of California.</title>
        <authorList>
            <person name="Guilliams M."/>
            <person name="Hasenstab-Lehman K."/>
            <person name="Meyer R."/>
            <person name="Mcevoy S."/>
        </authorList>
    </citation>
    <scope>NUCLEOTIDE SEQUENCE [LARGE SCALE GENOMIC DNA]</scope>
    <source>
        <tissue evidence="2">Leaf</tissue>
    </source>
</reference>
<protein>
    <submittedName>
        <fullName evidence="2">Uncharacterized protein</fullName>
    </submittedName>
</protein>
<evidence type="ECO:0000313" key="3">
    <source>
        <dbReference type="Proteomes" id="UP001408789"/>
    </source>
</evidence>
<dbReference type="Proteomes" id="UP001408789">
    <property type="component" value="Unassembled WGS sequence"/>
</dbReference>
<evidence type="ECO:0000313" key="2">
    <source>
        <dbReference type="EMBL" id="KAK9052637.1"/>
    </source>
</evidence>
<feature type="transmembrane region" description="Helical" evidence="1">
    <location>
        <begin position="98"/>
        <end position="122"/>
    </location>
</feature>
<dbReference type="PANTHER" id="PTHR35307">
    <property type="entry name" value="PROTEIN, PUTATIVE-RELATED"/>
    <property type="match status" value="1"/>
</dbReference>
<comment type="caution">
    <text evidence="2">The sequence shown here is derived from an EMBL/GenBank/DDBJ whole genome shotgun (WGS) entry which is preliminary data.</text>
</comment>
<dbReference type="PANTHER" id="PTHR35307:SF8">
    <property type="entry name" value="GUSTATORY RECEPTOR"/>
    <property type="match status" value="1"/>
</dbReference>
<feature type="transmembrane region" description="Helical" evidence="1">
    <location>
        <begin position="73"/>
        <end position="91"/>
    </location>
</feature>
<gene>
    <name evidence="2" type="ORF">SSX86_029267</name>
</gene>
<accession>A0AAP0CEG0</accession>
<feature type="transmembrane region" description="Helical" evidence="1">
    <location>
        <begin position="36"/>
        <end position="53"/>
    </location>
</feature>
<evidence type="ECO:0000256" key="1">
    <source>
        <dbReference type="SAM" id="Phobius"/>
    </source>
</evidence>
<organism evidence="2 3">
    <name type="scientific">Deinandra increscens subsp. villosa</name>
    <dbReference type="NCBI Taxonomy" id="3103831"/>
    <lineage>
        <taxon>Eukaryota</taxon>
        <taxon>Viridiplantae</taxon>
        <taxon>Streptophyta</taxon>
        <taxon>Embryophyta</taxon>
        <taxon>Tracheophyta</taxon>
        <taxon>Spermatophyta</taxon>
        <taxon>Magnoliopsida</taxon>
        <taxon>eudicotyledons</taxon>
        <taxon>Gunneridae</taxon>
        <taxon>Pentapetalae</taxon>
        <taxon>asterids</taxon>
        <taxon>campanulids</taxon>
        <taxon>Asterales</taxon>
        <taxon>Asteraceae</taxon>
        <taxon>Asteroideae</taxon>
        <taxon>Heliantheae alliance</taxon>
        <taxon>Madieae</taxon>
        <taxon>Madiinae</taxon>
        <taxon>Deinandra</taxon>
    </lineage>
</organism>
<proteinExistence type="predicted"/>
<name>A0AAP0CEG0_9ASTR</name>
<keyword evidence="1" id="KW-0472">Membrane</keyword>
<keyword evidence="3" id="KW-1185">Reference proteome</keyword>
<feature type="transmembrane region" description="Helical" evidence="1">
    <location>
        <begin position="232"/>
        <end position="256"/>
    </location>
</feature>